<proteinExistence type="predicted"/>
<dbReference type="EMBL" id="CP018024">
    <property type="protein sequence ID" value="APD89547.1"/>
    <property type="molecule type" value="Genomic_DNA"/>
</dbReference>
<dbReference type="Proteomes" id="UP000182101">
    <property type="component" value="Chromosome"/>
</dbReference>
<name>A0AAC9JAQ0_9ALTE</name>
<evidence type="ECO:0000313" key="1">
    <source>
        <dbReference type="EMBL" id="APD89547.1"/>
    </source>
</evidence>
<dbReference type="AlphaFoldDB" id="A0AAC9JAQ0"/>
<reference evidence="1 2" key="1">
    <citation type="submission" date="2016-11" db="EMBL/GenBank/DDBJ databases">
        <title>Networking in microbes: conjugative elements and plasmids in the genus Alteromonas.</title>
        <authorList>
            <person name="Lopez-Perez M."/>
            <person name="Ramon-Marco N."/>
            <person name="Rodriguez-Valera F."/>
        </authorList>
    </citation>
    <scope>NUCLEOTIDE SEQUENCE [LARGE SCALE GENOMIC DNA]</scope>
    <source>
        <strain evidence="1 2">CP48</strain>
    </source>
</reference>
<evidence type="ECO:0000313" key="2">
    <source>
        <dbReference type="Proteomes" id="UP000182101"/>
    </source>
</evidence>
<gene>
    <name evidence="1" type="ORF">BM524_06925</name>
</gene>
<protein>
    <submittedName>
        <fullName evidence="1">Uncharacterized protein</fullName>
    </submittedName>
</protein>
<organism evidence="1 2">
    <name type="scientific">Alteromonas mediterranea</name>
    <dbReference type="NCBI Taxonomy" id="314275"/>
    <lineage>
        <taxon>Bacteria</taxon>
        <taxon>Pseudomonadati</taxon>
        <taxon>Pseudomonadota</taxon>
        <taxon>Gammaproteobacteria</taxon>
        <taxon>Alteromonadales</taxon>
        <taxon>Alteromonadaceae</taxon>
        <taxon>Alteromonas/Salinimonas group</taxon>
        <taxon>Alteromonas</taxon>
    </lineage>
</organism>
<accession>A0AAC9JAQ0</accession>
<sequence>MQDGNFSKYFDGTKRGTIKNTLSRVIDYFNTEFEFFDDKTQECFQFEFSIPYWLKESSPSRKEVLEYLDLADNGKEYICIVGYDFYTGDPNEPLGGHWSVVRKTSEKGLHMLDSSEEKSIIPLSELTVDSSRNPGPSKPYNFTSADIFIIRKKWLGELVTL</sequence>